<proteinExistence type="predicted"/>
<evidence type="ECO:0000256" key="1">
    <source>
        <dbReference type="SAM" id="MobiDB-lite"/>
    </source>
</evidence>
<geneLocation type="plasmid" evidence="2 3">
    <name>unnamed1</name>
</geneLocation>
<accession>A0A2Z4YSC7</accession>
<dbReference type="EMBL" id="CP030761">
    <property type="protein sequence ID" value="AXA43245.1"/>
    <property type="molecule type" value="Genomic_DNA"/>
</dbReference>
<feature type="region of interest" description="Disordered" evidence="1">
    <location>
        <begin position="35"/>
        <end position="58"/>
    </location>
</feature>
<dbReference type="RefSeq" id="WP_162710348.1">
    <property type="nucleotide sequence ID" value="NZ_CP030761.1"/>
</dbReference>
<gene>
    <name evidence="2" type="ORF">DLJ82_5684</name>
</gene>
<name>A0A2Z4YSC7_RHILE</name>
<evidence type="ECO:0000313" key="2">
    <source>
        <dbReference type="EMBL" id="AXA43245.1"/>
    </source>
</evidence>
<dbReference type="Proteomes" id="UP000251166">
    <property type="component" value="Plasmid unnamed1"/>
</dbReference>
<organism evidence="2 3">
    <name type="scientific">Rhizobium leguminosarum</name>
    <dbReference type="NCBI Taxonomy" id="384"/>
    <lineage>
        <taxon>Bacteria</taxon>
        <taxon>Pseudomonadati</taxon>
        <taxon>Pseudomonadota</taxon>
        <taxon>Alphaproteobacteria</taxon>
        <taxon>Hyphomicrobiales</taxon>
        <taxon>Rhizobiaceae</taxon>
        <taxon>Rhizobium/Agrobacterium group</taxon>
        <taxon>Rhizobium</taxon>
    </lineage>
</organism>
<keyword evidence="2" id="KW-0614">Plasmid</keyword>
<evidence type="ECO:0000313" key="3">
    <source>
        <dbReference type="Proteomes" id="UP000251166"/>
    </source>
</evidence>
<protein>
    <submittedName>
        <fullName evidence="2">Uncharacterized protein</fullName>
    </submittedName>
</protein>
<sequence>MSDYLLDDPTLAATGLPIANGEVDGLVRSAALNLDPRHPDQRRKPEMAEEFGRIKRPR</sequence>
<dbReference type="AlphaFoldDB" id="A0A2Z4YSC7"/>
<reference evidence="2 3" key="1">
    <citation type="submission" date="2018-07" db="EMBL/GenBank/DDBJ databases">
        <title>Rhizobium leguminosarum strain:ATCC 14479 Genome sequencing and assembly.</title>
        <authorList>
            <person name="Chakraborty R."/>
        </authorList>
    </citation>
    <scope>NUCLEOTIDE SEQUENCE [LARGE SCALE GENOMIC DNA]</scope>
    <source>
        <strain evidence="2 3">ATCC 14479</strain>
        <plasmid evidence="3">Plasmid unnamed1</plasmid>
    </source>
</reference>